<dbReference type="PANTHER" id="PTHR23012">
    <property type="entry name" value="RING/FYVE/PHD ZINC FINGER DOMAIN-CONTAINING"/>
    <property type="match status" value="1"/>
</dbReference>
<dbReference type="InterPro" id="IPR011016">
    <property type="entry name" value="Znf_RING-CH"/>
</dbReference>
<keyword evidence="3" id="KW-0862">Zinc</keyword>
<evidence type="ECO:0000313" key="7">
    <source>
        <dbReference type="Proteomes" id="UP000436088"/>
    </source>
</evidence>
<sequence>MQEAEVAGSWGEDSSIVVEPDVCAIGVEDVEEHGSCDEEEPLILTVECRICQDEDSIENLEAPCSCSGSLKFAHRKCIQRWCNEKGDLICEICHQFFFSSHYLVTFVVIWCITCEWTVSCSSLGYQLILAVAAERPIFGQGYDAYSDNDSSGAEFFRAASLTISLLRAAGLLLPCYIVSWTISILQRRREQQEAAADVAVMIQSSQPRAMHYSVALGPLATPQQEPLQ</sequence>
<dbReference type="Pfam" id="PF12906">
    <property type="entry name" value="RINGv"/>
    <property type="match status" value="1"/>
</dbReference>
<organism evidence="6 7">
    <name type="scientific">Hibiscus syriacus</name>
    <name type="common">Rose of Sharon</name>
    <dbReference type="NCBI Taxonomy" id="106335"/>
    <lineage>
        <taxon>Eukaryota</taxon>
        <taxon>Viridiplantae</taxon>
        <taxon>Streptophyta</taxon>
        <taxon>Embryophyta</taxon>
        <taxon>Tracheophyta</taxon>
        <taxon>Spermatophyta</taxon>
        <taxon>Magnoliopsida</taxon>
        <taxon>eudicotyledons</taxon>
        <taxon>Gunneridae</taxon>
        <taxon>Pentapetalae</taxon>
        <taxon>rosids</taxon>
        <taxon>malvids</taxon>
        <taxon>Malvales</taxon>
        <taxon>Malvaceae</taxon>
        <taxon>Malvoideae</taxon>
        <taxon>Hibiscus</taxon>
    </lineage>
</organism>
<accession>A0A6A2X9E7</accession>
<keyword evidence="7" id="KW-1185">Reference proteome</keyword>
<reference evidence="6" key="1">
    <citation type="submission" date="2019-09" db="EMBL/GenBank/DDBJ databases">
        <title>Draft genome information of white flower Hibiscus syriacus.</title>
        <authorList>
            <person name="Kim Y.-M."/>
        </authorList>
    </citation>
    <scope>NUCLEOTIDE SEQUENCE [LARGE SCALE GENOMIC DNA]</scope>
    <source>
        <strain evidence="6">YM2019G1</strain>
    </source>
</reference>
<proteinExistence type="predicted"/>
<keyword evidence="1" id="KW-0479">Metal-binding</keyword>
<dbReference type="SMART" id="SM00744">
    <property type="entry name" value="RINGv"/>
    <property type="match status" value="1"/>
</dbReference>
<keyword evidence="4" id="KW-0812">Transmembrane</keyword>
<dbReference type="GO" id="GO:0004842">
    <property type="term" value="F:ubiquitin-protein transferase activity"/>
    <property type="evidence" value="ECO:0007669"/>
    <property type="project" value="TreeGrafter"/>
</dbReference>
<evidence type="ECO:0000313" key="6">
    <source>
        <dbReference type="EMBL" id="KAE8665860.1"/>
    </source>
</evidence>
<dbReference type="Proteomes" id="UP000436088">
    <property type="component" value="Unassembled WGS sequence"/>
</dbReference>
<evidence type="ECO:0000256" key="1">
    <source>
        <dbReference type="ARBA" id="ARBA00022723"/>
    </source>
</evidence>
<dbReference type="SUPFAM" id="SSF57850">
    <property type="entry name" value="RING/U-box"/>
    <property type="match status" value="1"/>
</dbReference>
<dbReference type="AlphaFoldDB" id="A0A6A2X9E7"/>
<evidence type="ECO:0000256" key="2">
    <source>
        <dbReference type="ARBA" id="ARBA00022771"/>
    </source>
</evidence>
<dbReference type="InterPro" id="IPR013083">
    <property type="entry name" value="Znf_RING/FYVE/PHD"/>
</dbReference>
<dbReference type="PROSITE" id="PS51292">
    <property type="entry name" value="ZF_RING_CH"/>
    <property type="match status" value="1"/>
</dbReference>
<keyword evidence="2" id="KW-0863">Zinc-finger</keyword>
<comment type="caution">
    <text evidence="6">The sequence shown here is derived from an EMBL/GenBank/DDBJ whole genome shotgun (WGS) entry which is preliminary data.</text>
</comment>
<dbReference type="Gene3D" id="3.30.40.10">
    <property type="entry name" value="Zinc/RING finger domain, C3HC4 (zinc finger)"/>
    <property type="match status" value="1"/>
</dbReference>
<keyword evidence="4" id="KW-0472">Membrane</keyword>
<dbReference type="PANTHER" id="PTHR23012:SF215">
    <property type="entry name" value="RING_FYVE_PHD ZINC FINGER SUPERFAMILY PROTEIN"/>
    <property type="match status" value="1"/>
</dbReference>
<dbReference type="InterPro" id="IPR033275">
    <property type="entry name" value="MARCH-like"/>
</dbReference>
<protein>
    <recommendedName>
        <fullName evidence="5">RING-CH-type domain-containing protein</fullName>
    </recommendedName>
</protein>
<evidence type="ECO:0000256" key="4">
    <source>
        <dbReference type="SAM" id="Phobius"/>
    </source>
</evidence>
<dbReference type="GO" id="GO:0016020">
    <property type="term" value="C:membrane"/>
    <property type="evidence" value="ECO:0007669"/>
    <property type="project" value="TreeGrafter"/>
</dbReference>
<dbReference type="GO" id="GO:0016567">
    <property type="term" value="P:protein ubiquitination"/>
    <property type="evidence" value="ECO:0007669"/>
    <property type="project" value="TreeGrafter"/>
</dbReference>
<evidence type="ECO:0000256" key="3">
    <source>
        <dbReference type="ARBA" id="ARBA00022833"/>
    </source>
</evidence>
<keyword evidence="4" id="KW-1133">Transmembrane helix</keyword>
<gene>
    <name evidence="6" type="ORF">F3Y22_tig00112523pilonHSYRG00020</name>
</gene>
<dbReference type="CDD" id="cd16495">
    <property type="entry name" value="RING_CH-C4HC3_MARCH"/>
    <property type="match status" value="1"/>
</dbReference>
<evidence type="ECO:0000259" key="5">
    <source>
        <dbReference type="PROSITE" id="PS51292"/>
    </source>
</evidence>
<dbReference type="EMBL" id="VEPZ02001604">
    <property type="protein sequence ID" value="KAE8665860.1"/>
    <property type="molecule type" value="Genomic_DNA"/>
</dbReference>
<name>A0A6A2X9E7_HIBSY</name>
<dbReference type="GO" id="GO:0008270">
    <property type="term" value="F:zinc ion binding"/>
    <property type="evidence" value="ECO:0007669"/>
    <property type="project" value="UniProtKB-KW"/>
</dbReference>
<feature type="domain" description="RING-CH-type" evidence="5">
    <location>
        <begin position="40"/>
        <end position="100"/>
    </location>
</feature>
<feature type="transmembrane region" description="Helical" evidence="4">
    <location>
        <begin position="165"/>
        <end position="185"/>
    </location>
</feature>